<organism evidence="11 12">
    <name type="scientific">Engystomops pustulosus</name>
    <name type="common">Tungara frog</name>
    <name type="synonym">Physalaemus pustulosus</name>
    <dbReference type="NCBI Taxonomy" id="76066"/>
    <lineage>
        <taxon>Eukaryota</taxon>
        <taxon>Metazoa</taxon>
        <taxon>Chordata</taxon>
        <taxon>Craniata</taxon>
        <taxon>Vertebrata</taxon>
        <taxon>Euteleostomi</taxon>
        <taxon>Amphibia</taxon>
        <taxon>Batrachia</taxon>
        <taxon>Anura</taxon>
        <taxon>Neobatrachia</taxon>
        <taxon>Hyloidea</taxon>
        <taxon>Leptodactylidae</taxon>
        <taxon>Leiuperinae</taxon>
        <taxon>Engystomops</taxon>
    </lineage>
</organism>
<evidence type="ECO:0000256" key="3">
    <source>
        <dbReference type="ARBA" id="ARBA00022692"/>
    </source>
</evidence>
<dbReference type="SUPFAM" id="SSF49265">
    <property type="entry name" value="Fibronectin type III"/>
    <property type="match status" value="2"/>
</dbReference>
<dbReference type="InterPro" id="IPR013783">
    <property type="entry name" value="Ig-like_fold"/>
</dbReference>
<keyword evidence="4" id="KW-0732">Signal</keyword>
<keyword evidence="3 9" id="KW-0812">Transmembrane</keyword>
<dbReference type="CDD" id="cd00063">
    <property type="entry name" value="FN3"/>
    <property type="match status" value="1"/>
</dbReference>
<feature type="transmembrane region" description="Helical" evidence="9">
    <location>
        <begin position="241"/>
        <end position="262"/>
    </location>
</feature>
<evidence type="ECO:0000256" key="1">
    <source>
        <dbReference type="ARBA" id="ARBA00004479"/>
    </source>
</evidence>
<evidence type="ECO:0000256" key="2">
    <source>
        <dbReference type="ARBA" id="ARBA00008159"/>
    </source>
</evidence>
<name>A0AAV6ZXC3_ENGPU</name>
<evidence type="ECO:0000256" key="7">
    <source>
        <dbReference type="ARBA" id="ARBA00023170"/>
    </source>
</evidence>
<accession>A0AAV6ZXC3</accession>
<proteinExistence type="inferred from homology"/>
<dbReference type="AlphaFoldDB" id="A0AAV6ZXC3"/>
<keyword evidence="8" id="KW-0325">Glycoprotein</keyword>
<comment type="similarity">
    <text evidence="2">Belongs to the type I cytokine receptor family. Type 5 subfamily.</text>
</comment>
<comment type="caution">
    <text evidence="11">The sequence shown here is derived from an EMBL/GenBank/DDBJ whole genome shotgun (WGS) entry which is preliminary data.</text>
</comment>
<evidence type="ECO:0000256" key="4">
    <source>
        <dbReference type="ARBA" id="ARBA00022729"/>
    </source>
</evidence>
<dbReference type="InterPro" id="IPR036116">
    <property type="entry name" value="FN3_sf"/>
</dbReference>
<evidence type="ECO:0000313" key="12">
    <source>
        <dbReference type="Proteomes" id="UP000824782"/>
    </source>
</evidence>
<keyword evidence="12" id="KW-1185">Reference proteome</keyword>
<keyword evidence="7" id="KW-0675">Receptor</keyword>
<evidence type="ECO:0000256" key="6">
    <source>
        <dbReference type="ARBA" id="ARBA00023136"/>
    </source>
</evidence>
<dbReference type="Pfam" id="PF09240">
    <property type="entry name" value="IL6Ra-bind"/>
    <property type="match status" value="1"/>
</dbReference>
<keyword evidence="6 9" id="KW-0472">Membrane</keyword>
<dbReference type="EMBL" id="WNYA01000010">
    <property type="protein sequence ID" value="KAG8553992.1"/>
    <property type="molecule type" value="Genomic_DNA"/>
</dbReference>
<keyword evidence="5 9" id="KW-1133">Transmembrane helix</keyword>
<dbReference type="PROSITE" id="PS50853">
    <property type="entry name" value="FN3"/>
    <property type="match status" value="1"/>
</dbReference>
<protein>
    <recommendedName>
        <fullName evidence="10">Fibronectin type-III domain-containing protein</fullName>
    </recommendedName>
</protein>
<evidence type="ECO:0000256" key="9">
    <source>
        <dbReference type="SAM" id="Phobius"/>
    </source>
</evidence>
<evidence type="ECO:0000313" key="11">
    <source>
        <dbReference type="EMBL" id="KAG8553992.1"/>
    </source>
</evidence>
<dbReference type="Proteomes" id="UP000824782">
    <property type="component" value="Unassembled WGS sequence"/>
</dbReference>
<feature type="transmembrane region" description="Helical" evidence="9">
    <location>
        <begin position="9"/>
        <end position="29"/>
    </location>
</feature>
<dbReference type="GO" id="GO:0009897">
    <property type="term" value="C:external side of plasma membrane"/>
    <property type="evidence" value="ECO:0007669"/>
    <property type="project" value="TreeGrafter"/>
</dbReference>
<dbReference type="PANTHER" id="PTHR23037:SF47">
    <property type="entry name" value="INTERLEUKIN 2 RECEPTOR SUBUNIT GAMMA"/>
    <property type="match status" value="1"/>
</dbReference>
<comment type="subcellular location">
    <subcellularLocation>
        <location evidence="1">Membrane</location>
        <topology evidence="1">Single-pass type I membrane protein</topology>
    </subcellularLocation>
</comment>
<feature type="domain" description="Fibronectin type-III" evidence="10">
    <location>
        <begin position="135"/>
        <end position="237"/>
    </location>
</feature>
<dbReference type="Pfam" id="PF21605">
    <property type="entry name" value="CRLF2-like_D2"/>
    <property type="match status" value="1"/>
</dbReference>
<reference evidence="11" key="1">
    <citation type="thesis" date="2020" institute="ProQuest LLC" country="789 East Eisenhower Parkway, Ann Arbor, MI, USA">
        <title>Comparative Genomics and Chromosome Evolution.</title>
        <authorList>
            <person name="Mudd A.B."/>
        </authorList>
    </citation>
    <scope>NUCLEOTIDE SEQUENCE</scope>
    <source>
        <strain evidence="11">237g6f4</strain>
        <tissue evidence="11">Blood</tissue>
    </source>
</reference>
<dbReference type="InterPro" id="IPR003961">
    <property type="entry name" value="FN3_dom"/>
</dbReference>
<evidence type="ECO:0000256" key="5">
    <source>
        <dbReference type="ARBA" id="ARBA00022989"/>
    </source>
</evidence>
<gene>
    <name evidence="11" type="ORF">GDO81_003622</name>
</gene>
<dbReference type="InterPro" id="IPR015321">
    <property type="entry name" value="TypeI_recpt_CBD"/>
</dbReference>
<evidence type="ECO:0000256" key="8">
    <source>
        <dbReference type="ARBA" id="ARBA00023180"/>
    </source>
</evidence>
<dbReference type="PANTHER" id="PTHR23037">
    <property type="entry name" value="CYTOKINE RECEPTOR"/>
    <property type="match status" value="1"/>
</dbReference>
<dbReference type="Gene3D" id="2.60.40.10">
    <property type="entry name" value="Immunoglobulins"/>
    <property type="match status" value="2"/>
</dbReference>
<evidence type="ECO:0000259" key="10">
    <source>
        <dbReference type="PROSITE" id="PS50853"/>
    </source>
</evidence>
<dbReference type="GO" id="GO:0004896">
    <property type="term" value="F:cytokine receptor activity"/>
    <property type="evidence" value="ECO:0007669"/>
    <property type="project" value="TreeGrafter"/>
</dbReference>
<sequence length="339" mass="39123">MSVKKLYPVSLWISVRLGFHFFVMILPWLHGIEGSEKPGNVELHCIVNKYQVLTCVWNKQSDVNDNYTLYYWYSDKEYTAAQCPHYLIVNQTTFGCQLSEIETFSTFTVKLTSNKQESLPMRKFDKLIDLVKMDPPSKLQVTNTSSLELRLQWEQSYGSLRSHCMTYQVQYKNMASDKWTVKNASSTLFILPSYDPKQTYTFQVRSKLSKFCANSKFWSDWSQAVSWGRNITVTDEQPSTFIKASVILIVTFLLLIVVVLVIRTDRVWVVLVPQIPNPAKKFETLFTVHGNNFQEWLGISKEAVENLKTNYTERLCIVTEDNDCPGPDGKNPTTNLPTQ</sequence>
<dbReference type="InterPro" id="IPR048648">
    <property type="entry name" value="CRLF2-like_D2"/>
</dbReference>